<name>A0A919TXS6_9CELL</name>
<proteinExistence type="predicted"/>
<evidence type="ECO:0000256" key="1">
    <source>
        <dbReference type="ARBA" id="ARBA00022741"/>
    </source>
</evidence>
<dbReference type="SMART" id="SM00487">
    <property type="entry name" value="DEXDc"/>
    <property type="match status" value="1"/>
</dbReference>
<keyword evidence="4" id="KW-0067">ATP-binding</keyword>
<dbReference type="CDD" id="cd18793">
    <property type="entry name" value="SF2_C_SNF"/>
    <property type="match status" value="1"/>
</dbReference>
<gene>
    <name evidence="8" type="ORF">Cch01nite_04840</name>
</gene>
<dbReference type="PROSITE" id="PS51194">
    <property type="entry name" value="HELICASE_CTER"/>
    <property type="match status" value="1"/>
</dbReference>
<dbReference type="RefSeq" id="WP_203748032.1">
    <property type="nucleotide sequence ID" value="NZ_BONK01000001.1"/>
</dbReference>
<dbReference type="SMART" id="SM00490">
    <property type="entry name" value="HELICc"/>
    <property type="match status" value="1"/>
</dbReference>
<dbReference type="GO" id="GO:0005524">
    <property type="term" value="F:ATP binding"/>
    <property type="evidence" value="ECO:0007669"/>
    <property type="project" value="UniProtKB-KW"/>
</dbReference>
<dbReference type="PANTHER" id="PTHR45766:SF3">
    <property type="entry name" value="DNA ANNEALING HELICASE AND ENDONUCLEASE ZRANB3"/>
    <property type="match status" value="1"/>
</dbReference>
<dbReference type="GO" id="GO:0016787">
    <property type="term" value="F:hydrolase activity"/>
    <property type="evidence" value="ECO:0007669"/>
    <property type="project" value="UniProtKB-KW"/>
</dbReference>
<accession>A0A919TXS6</accession>
<organism evidence="8 9">
    <name type="scientific">Cellulomonas chitinilytica</name>
    <dbReference type="NCBI Taxonomy" id="398759"/>
    <lineage>
        <taxon>Bacteria</taxon>
        <taxon>Bacillati</taxon>
        <taxon>Actinomycetota</taxon>
        <taxon>Actinomycetes</taxon>
        <taxon>Micrococcales</taxon>
        <taxon>Cellulomonadaceae</taxon>
        <taxon>Cellulomonas</taxon>
    </lineage>
</organism>
<dbReference type="GO" id="GO:0004520">
    <property type="term" value="F:DNA endonuclease activity"/>
    <property type="evidence" value="ECO:0007669"/>
    <property type="project" value="TreeGrafter"/>
</dbReference>
<dbReference type="Proteomes" id="UP000632740">
    <property type="component" value="Unassembled WGS sequence"/>
</dbReference>
<keyword evidence="1" id="KW-0547">Nucleotide-binding</keyword>
<evidence type="ECO:0008006" key="10">
    <source>
        <dbReference type="Google" id="ProtNLM"/>
    </source>
</evidence>
<evidence type="ECO:0000313" key="9">
    <source>
        <dbReference type="Proteomes" id="UP000632740"/>
    </source>
</evidence>
<evidence type="ECO:0000313" key="8">
    <source>
        <dbReference type="EMBL" id="GIG19760.1"/>
    </source>
</evidence>
<dbReference type="InterPro" id="IPR027417">
    <property type="entry name" value="P-loop_NTPase"/>
</dbReference>
<dbReference type="EMBL" id="BONK01000001">
    <property type="protein sequence ID" value="GIG19760.1"/>
    <property type="molecule type" value="Genomic_DNA"/>
</dbReference>
<evidence type="ECO:0000259" key="6">
    <source>
        <dbReference type="PROSITE" id="PS51192"/>
    </source>
</evidence>
<dbReference type="GO" id="GO:0006281">
    <property type="term" value="P:DNA repair"/>
    <property type="evidence" value="ECO:0007669"/>
    <property type="project" value="TreeGrafter"/>
</dbReference>
<evidence type="ECO:0000256" key="4">
    <source>
        <dbReference type="ARBA" id="ARBA00022840"/>
    </source>
</evidence>
<keyword evidence="9" id="KW-1185">Reference proteome</keyword>
<dbReference type="InterPro" id="IPR001650">
    <property type="entry name" value="Helicase_C-like"/>
</dbReference>
<evidence type="ECO:0000259" key="7">
    <source>
        <dbReference type="PROSITE" id="PS51194"/>
    </source>
</evidence>
<feature type="domain" description="Helicase ATP-binding" evidence="6">
    <location>
        <begin position="243"/>
        <end position="402"/>
    </location>
</feature>
<sequence length="717" mass="77422">MARPGQRGSGRARTSPGTGTQRRPAQRPAEQGIIPVLAEVAREVDRIVQRPPTRPALRTKFQVVALLVREERARVMADGSLTSSKRTEQLKRLDGVATLLAKIAARDTSLLQLLAEDARVSDAARDYKASLMRAGGLEPPEEPEPEPEVQVVPVVTAAPRVVPQSVRARQLANPFLAPDFEAAAERAAAKARRLAGWELLDPLFQSFERAATGQPACMTLPEPRHVPLPLGRELMPHQAQVVTATARGHRTFLLADEPGLGKTAQALLAAQAADAYPLLVVVPNVVKTNWAHEVGMWTPLRRSTVVHGDGAQVDAFADVVIVNYELLDRHVGWLGDLGFRGMVVDEAHFIKNKSSQRSQHVLALSERIRERTARPLMMALTGTPLINDIEDFRAIWQFLGWIDDTKPLGKLVTALEDTGLTPADPGFYAAARTSVIDMGIVRRRKVDVAADIPARRVADLPVELDGAVGRSIRAAEAALAERLVERYRSAVTALGMTPDGIDLDLARRVAAGELKDSSDKAGGENVFTMVRRIGQAKAGLAADYAAQLARNVGKVVFFARHVDVMDQAEQSFADRGIKYASIRGEQTTRTRNKNVAAFVDDPEVQIVVCSLMAAGVGLNLQVASNLVLAELSWTDAEQTQAIDRIHRIGQDQPVTAWRIIAAQTIDAKIAELIDSKSALAARALDGAEVEEGASSTDVQLEALVGLLVDALAAEGVG</sequence>
<dbReference type="InterPro" id="IPR038718">
    <property type="entry name" value="SNF2-like_sf"/>
</dbReference>
<evidence type="ECO:0000256" key="5">
    <source>
        <dbReference type="SAM" id="MobiDB-lite"/>
    </source>
</evidence>
<protein>
    <recommendedName>
        <fullName evidence="10">DEAD/DEAH box helicase</fullName>
    </recommendedName>
</protein>
<feature type="domain" description="Helicase C-terminal" evidence="7">
    <location>
        <begin position="544"/>
        <end position="695"/>
    </location>
</feature>
<dbReference type="InterPro" id="IPR014001">
    <property type="entry name" value="Helicase_ATP-bd"/>
</dbReference>
<dbReference type="Pfam" id="PF00271">
    <property type="entry name" value="Helicase_C"/>
    <property type="match status" value="1"/>
</dbReference>
<dbReference type="Pfam" id="PF00176">
    <property type="entry name" value="SNF2-rel_dom"/>
    <property type="match status" value="1"/>
</dbReference>
<evidence type="ECO:0000256" key="2">
    <source>
        <dbReference type="ARBA" id="ARBA00022801"/>
    </source>
</evidence>
<dbReference type="GO" id="GO:0004386">
    <property type="term" value="F:helicase activity"/>
    <property type="evidence" value="ECO:0007669"/>
    <property type="project" value="UniProtKB-KW"/>
</dbReference>
<evidence type="ECO:0000256" key="3">
    <source>
        <dbReference type="ARBA" id="ARBA00022806"/>
    </source>
</evidence>
<dbReference type="PANTHER" id="PTHR45766">
    <property type="entry name" value="DNA ANNEALING HELICASE AND ENDONUCLEASE ZRANB3 FAMILY MEMBER"/>
    <property type="match status" value="1"/>
</dbReference>
<dbReference type="PROSITE" id="PS51192">
    <property type="entry name" value="HELICASE_ATP_BIND_1"/>
    <property type="match status" value="1"/>
</dbReference>
<feature type="region of interest" description="Disordered" evidence="5">
    <location>
        <begin position="1"/>
        <end position="32"/>
    </location>
</feature>
<dbReference type="GO" id="GO:0031297">
    <property type="term" value="P:replication fork processing"/>
    <property type="evidence" value="ECO:0007669"/>
    <property type="project" value="TreeGrafter"/>
</dbReference>
<keyword evidence="3" id="KW-0347">Helicase</keyword>
<dbReference type="AlphaFoldDB" id="A0A919TXS6"/>
<dbReference type="InterPro" id="IPR000330">
    <property type="entry name" value="SNF2_N"/>
</dbReference>
<dbReference type="Gene3D" id="3.40.50.300">
    <property type="entry name" value="P-loop containing nucleotide triphosphate hydrolases"/>
    <property type="match status" value="1"/>
</dbReference>
<reference evidence="8" key="1">
    <citation type="submission" date="2021-01" db="EMBL/GenBank/DDBJ databases">
        <title>Whole genome shotgun sequence of Cellulomonas chitinilytica NBRC 110799.</title>
        <authorList>
            <person name="Komaki H."/>
            <person name="Tamura T."/>
        </authorList>
    </citation>
    <scope>NUCLEOTIDE SEQUENCE</scope>
    <source>
        <strain evidence="8">NBRC 110799</strain>
    </source>
</reference>
<dbReference type="SUPFAM" id="SSF52540">
    <property type="entry name" value="P-loop containing nucleoside triphosphate hydrolases"/>
    <property type="match status" value="2"/>
</dbReference>
<comment type="caution">
    <text evidence="8">The sequence shown here is derived from an EMBL/GenBank/DDBJ whole genome shotgun (WGS) entry which is preliminary data.</text>
</comment>
<dbReference type="Gene3D" id="3.40.50.10810">
    <property type="entry name" value="Tandem AAA-ATPase domain"/>
    <property type="match status" value="1"/>
</dbReference>
<keyword evidence="2" id="KW-0378">Hydrolase</keyword>
<dbReference type="InterPro" id="IPR049730">
    <property type="entry name" value="SNF2/RAD54-like_C"/>
</dbReference>